<keyword evidence="1" id="KW-0175">Coiled coil</keyword>
<evidence type="ECO:0000256" key="1">
    <source>
        <dbReference type="SAM" id="Coils"/>
    </source>
</evidence>
<gene>
    <name evidence="4" type="ORF">SAMN05421788_10174</name>
</gene>
<evidence type="ECO:0000313" key="4">
    <source>
        <dbReference type="EMBL" id="SIS58492.1"/>
    </source>
</evidence>
<reference evidence="5" key="1">
    <citation type="submission" date="2017-01" db="EMBL/GenBank/DDBJ databases">
        <authorList>
            <person name="Varghese N."/>
            <person name="Submissions S."/>
        </authorList>
    </citation>
    <scope>NUCLEOTIDE SEQUENCE [LARGE SCALE GENOMIC DNA]</scope>
    <source>
        <strain evidence="5">DSM 21054</strain>
    </source>
</reference>
<feature type="coiled-coil region" evidence="1">
    <location>
        <begin position="68"/>
        <end position="95"/>
    </location>
</feature>
<dbReference type="AlphaFoldDB" id="A0A173MLT8"/>
<organism evidence="4 5">
    <name type="scientific">Filimonas lacunae</name>
    <dbReference type="NCBI Taxonomy" id="477680"/>
    <lineage>
        <taxon>Bacteria</taxon>
        <taxon>Pseudomonadati</taxon>
        <taxon>Bacteroidota</taxon>
        <taxon>Chitinophagia</taxon>
        <taxon>Chitinophagales</taxon>
        <taxon>Chitinophagaceae</taxon>
        <taxon>Filimonas</taxon>
    </lineage>
</organism>
<evidence type="ECO:0008006" key="6">
    <source>
        <dbReference type="Google" id="ProtNLM"/>
    </source>
</evidence>
<accession>A0A173MLT8</accession>
<feature type="region of interest" description="Disordered" evidence="2">
    <location>
        <begin position="105"/>
        <end position="141"/>
    </location>
</feature>
<keyword evidence="5" id="KW-1185">Reference proteome</keyword>
<sequence length="141" mass="15637">MKKIIAGLVLAIALMTTVQSQAQDGDRAARFKQMQKQRLKDSLQLSDDKADKVVAIQEEFMPKQREIFMDQSLDKDAKQAKLKELNEEQKKKLKTVLTDDELAKFEAYQERNRGRRGPGGPGGGGRGGNRGGQDGPPPAQQ</sequence>
<evidence type="ECO:0000313" key="5">
    <source>
        <dbReference type="Proteomes" id="UP000186917"/>
    </source>
</evidence>
<dbReference type="Proteomes" id="UP000186917">
    <property type="component" value="Unassembled WGS sequence"/>
</dbReference>
<keyword evidence="3" id="KW-0732">Signal</keyword>
<protein>
    <recommendedName>
        <fullName evidence="6">LTXXQ motif family protein</fullName>
    </recommendedName>
</protein>
<feature type="chain" id="PRO_5030023147" description="LTXXQ motif family protein" evidence="3">
    <location>
        <begin position="23"/>
        <end position="141"/>
    </location>
</feature>
<proteinExistence type="predicted"/>
<dbReference type="EMBL" id="FTOR01000001">
    <property type="protein sequence ID" value="SIS58492.1"/>
    <property type="molecule type" value="Genomic_DNA"/>
</dbReference>
<feature type="compositionally biased region" description="Gly residues" evidence="2">
    <location>
        <begin position="117"/>
        <end position="134"/>
    </location>
</feature>
<dbReference type="OrthoDB" id="798005at2"/>
<name>A0A173MLT8_9BACT</name>
<dbReference type="RefSeq" id="WP_076374571.1">
    <property type="nucleotide sequence ID" value="NZ_AP017422.1"/>
</dbReference>
<evidence type="ECO:0000256" key="3">
    <source>
        <dbReference type="SAM" id="SignalP"/>
    </source>
</evidence>
<evidence type="ECO:0000256" key="2">
    <source>
        <dbReference type="SAM" id="MobiDB-lite"/>
    </source>
</evidence>
<feature type="signal peptide" evidence="3">
    <location>
        <begin position="1"/>
        <end position="22"/>
    </location>
</feature>
<dbReference type="KEGG" id="fln:FLA_4659"/>